<keyword evidence="4" id="KW-0472">Membrane</keyword>
<feature type="transmembrane region" description="Helical" evidence="4">
    <location>
        <begin position="156"/>
        <end position="174"/>
    </location>
</feature>
<sequence length="314" mass="32113">MTSTTDTGEHPTGEHPEVSEISELTDGLVSPSRTTELRAHLAGCALCADVYASLEEIRALLGTLPGPLRMPADVSGRIDAALAAEALLDATTPSAGGHVSRETAATPVSVSRETENEASSRGASSTRPSGRPRGSTGPGRRTPGGRSARTRRWPRVLLGTAAAAAVLSVGGLLIQNAAVDSPQAGKPGRGTATERSTGGGDALTAASLGSHVQELLASQHAHKSPDLGTRSTPDTPLSGSADTVPSCVRQGIGRPEAPLASSHTRYEGKDAYLVVLSDPADPKRVSAYVVSASCVSATPPAPGKILRSHSYQRD</sequence>
<keyword evidence="4" id="KW-0812">Transmembrane</keyword>
<evidence type="ECO:0000256" key="4">
    <source>
        <dbReference type="SAM" id="Phobius"/>
    </source>
</evidence>
<feature type="compositionally biased region" description="Low complexity" evidence="3">
    <location>
        <begin position="119"/>
        <end position="147"/>
    </location>
</feature>
<reference evidence="5 6" key="1">
    <citation type="submission" date="2019-10" db="EMBL/GenBank/DDBJ databases">
        <title>Whole genome shotgun sequence of Streptomyces angustmyceticus NBRC 3934.</title>
        <authorList>
            <person name="Hosoyama A."/>
            <person name="Ichikawa N."/>
            <person name="Kimura A."/>
            <person name="Kitahashi Y."/>
            <person name="Komaki H."/>
            <person name="Uohara A."/>
        </authorList>
    </citation>
    <scope>NUCLEOTIDE SEQUENCE [LARGE SCALE GENOMIC DNA]</scope>
    <source>
        <strain evidence="5 6">NBRC 3934</strain>
    </source>
</reference>
<feature type="region of interest" description="Disordered" evidence="3">
    <location>
        <begin position="1"/>
        <end position="24"/>
    </location>
</feature>
<evidence type="ECO:0000256" key="3">
    <source>
        <dbReference type="SAM" id="MobiDB-lite"/>
    </source>
</evidence>
<feature type="region of interest" description="Disordered" evidence="3">
    <location>
        <begin position="219"/>
        <end position="264"/>
    </location>
</feature>
<name>A0A5J4LI27_9ACTN</name>
<evidence type="ECO:0000256" key="1">
    <source>
        <dbReference type="ARBA" id="ARBA00023015"/>
    </source>
</evidence>
<feature type="region of interest" description="Disordered" evidence="3">
    <location>
        <begin position="93"/>
        <end position="153"/>
    </location>
</feature>
<dbReference type="AlphaFoldDB" id="A0A5J4LI27"/>
<dbReference type="OrthoDB" id="4350643at2"/>
<evidence type="ECO:0000313" key="5">
    <source>
        <dbReference type="EMBL" id="GES31561.1"/>
    </source>
</evidence>
<feature type="region of interest" description="Disordered" evidence="3">
    <location>
        <begin position="180"/>
        <end position="204"/>
    </location>
</feature>
<feature type="compositionally biased region" description="Polar residues" evidence="3">
    <location>
        <begin position="229"/>
        <end position="243"/>
    </location>
</feature>
<proteinExistence type="predicted"/>
<feature type="compositionally biased region" description="Basic and acidic residues" evidence="3">
    <location>
        <begin position="7"/>
        <end position="18"/>
    </location>
</feature>
<keyword evidence="6" id="KW-1185">Reference proteome</keyword>
<dbReference type="EMBL" id="BLAG01000011">
    <property type="protein sequence ID" value="GES31561.1"/>
    <property type="molecule type" value="Genomic_DNA"/>
</dbReference>
<keyword evidence="1" id="KW-0805">Transcription regulation</keyword>
<dbReference type="InterPro" id="IPR041916">
    <property type="entry name" value="Anti_sigma_zinc_sf"/>
</dbReference>
<comment type="caution">
    <text evidence="5">The sequence shown here is derived from an EMBL/GenBank/DDBJ whole genome shotgun (WGS) entry which is preliminary data.</text>
</comment>
<evidence type="ECO:0000256" key="2">
    <source>
        <dbReference type="ARBA" id="ARBA00023163"/>
    </source>
</evidence>
<accession>A0A5J4LI27</accession>
<dbReference type="Proteomes" id="UP000325598">
    <property type="component" value="Unassembled WGS sequence"/>
</dbReference>
<keyword evidence="4" id="KW-1133">Transmembrane helix</keyword>
<organism evidence="5 6">
    <name type="scientific">Streptomyces angustmyceticus</name>
    <dbReference type="NCBI Taxonomy" id="285578"/>
    <lineage>
        <taxon>Bacteria</taxon>
        <taxon>Bacillati</taxon>
        <taxon>Actinomycetota</taxon>
        <taxon>Actinomycetes</taxon>
        <taxon>Kitasatosporales</taxon>
        <taxon>Streptomycetaceae</taxon>
        <taxon>Streptomyces</taxon>
    </lineage>
</organism>
<protein>
    <recommendedName>
        <fullName evidence="7">Zinc-finger domain-containing protein</fullName>
    </recommendedName>
</protein>
<gene>
    <name evidence="5" type="ORF">San01_40480</name>
</gene>
<keyword evidence="2" id="KW-0804">Transcription</keyword>
<evidence type="ECO:0008006" key="7">
    <source>
        <dbReference type="Google" id="ProtNLM"/>
    </source>
</evidence>
<dbReference type="Gene3D" id="1.10.10.1320">
    <property type="entry name" value="Anti-sigma factor, zinc-finger domain"/>
    <property type="match status" value="1"/>
</dbReference>
<evidence type="ECO:0000313" key="6">
    <source>
        <dbReference type="Proteomes" id="UP000325598"/>
    </source>
</evidence>